<evidence type="ECO:0000256" key="3">
    <source>
        <dbReference type="ARBA" id="ARBA00022827"/>
    </source>
</evidence>
<keyword evidence="3" id="KW-0274">FAD</keyword>
<keyword evidence="4" id="KW-0560">Oxidoreductase</keyword>
<dbReference type="SUPFAM" id="SSF51905">
    <property type="entry name" value="FAD/NAD(P)-binding domain"/>
    <property type="match status" value="1"/>
</dbReference>
<keyword evidence="2" id="KW-0285">Flavoprotein</keyword>
<name>A0A543AAJ1_9ACTN</name>
<dbReference type="InterPro" id="IPR002938">
    <property type="entry name" value="FAD-bd"/>
</dbReference>
<evidence type="ECO:0000256" key="2">
    <source>
        <dbReference type="ARBA" id="ARBA00022630"/>
    </source>
</evidence>
<dbReference type="PRINTS" id="PR00420">
    <property type="entry name" value="RNGMNOXGNASE"/>
</dbReference>
<dbReference type="InterPro" id="IPR050493">
    <property type="entry name" value="FAD-dep_Monooxygenase_BioMet"/>
</dbReference>
<protein>
    <submittedName>
        <fullName evidence="7">Salicylate hydroxylase</fullName>
    </submittedName>
</protein>
<evidence type="ECO:0000259" key="6">
    <source>
        <dbReference type="Pfam" id="PF01494"/>
    </source>
</evidence>
<proteinExistence type="predicted"/>
<dbReference type="GO" id="GO:0071949">
    <property type="term" value="F:FAD binding"/>
    <property type="evidence" value="ECO:0007669"/>
    <property type="project" value="InterPro"/>
</dbReference>
<evidence type="ECO:0000256" key="4">
    <source>
        <dbReference type="ARBA" id="ARBA00023002"/>
    </source>
</evidence>
<evidence type="ECO:0000256" key="5">
    <source>
        <dbReference type="ARBA" id="ARBA00023033"/>
    </source>
</evidence>
<dbReference type="SUPFAM" id="SSF54373">
    <property type="entry name" value="FAD-linked reductases, C-terminal domain"/>
    <property type="match status" value="1"/>
</dbReference>
<dbReference type="InterPro" id="IPR036188">
    <property type="entry name" value="FAD/NAD-bd_sf"/>
</dbReference>
<accession>A0A543AAJ1</accession>
<comment type="caution">
    <text evidence="7">The sequence shown here is derived from an EMBL/GenBank/DDBJ whole genome shotgun (WGS) entry which is preliminary data.</text>
</comment>
<dbReference type="RefSeq" id="WP_141781479.1">
    <property type="nucleotide sequence ID" value="NZ_VFOV01000001.1"/>
</dbReference>
<evidence type="ECO:0000313" key="7">
    <source>
        <dbReference type="EMBL" id="TQL69624.1"/>
    </source>
</evidence>
<reference evidence="7 8" key="1">
    <citation type="submission" date="2019-06" db="EMBL/GenBank/DDBJ databases">
        <title>Sequencing the genomes of 1000 actinobacteria strains.</title>
        <authorList>
            <person name="Klenk H.-P."/>
        </authorList>
    </citation>
    <scope>NUCLEOTIDE SEQUENCE [LARGE SCALE GENOMIC DNA]</scope>
    <source>
        <strain evidence="7 8">DSM 25218</strain>
    </source>
</reference>
<feature type="domain" description="FAD-binding" evidence="6">
    <location>
        <begin position="19"/>
        <end position="357"/>
    </location>
</feature>
<keyword evidence="8" id="KW-1185">Reference proteome</keyword>
<evidence type="ECO:0000313" key="8">
    <source>
        <dbReference type="Proteomes" id="UP000320209"/>
    </source>
</evidence>
<dbReference type="GO" id="GO:0004497">
    <property type="term" value="F:monooxygenase activity"/>
    <property type="evidence" value="ECO:0007669"/>
    <property type="project" value="UniProtKB-KW"/>
</dbReference>
<dbReference type="OrthoDB" id="3212532at2"/>
<dbReference type="Pfam" id="PF01494">
    <property type="entry name" value="FAD_binding_3"/>
    <property type="match status" value="1"/>
</dbReference>
<sequence>MSVSRLARAALRRDRRARRVTIIGAGIGGLTLAIELRRQGIEVEVFEATTDPRERGAAVVLPANATRILSERLHLDPGLGEASARIEGLSWRDGHTGVSIGRALSAEAYAARCGASAYGIHHGDLHTLLAETFGDDGLHLGQRLVKVTDAGGPAVLEFSGGGSTEADLVIGADGGRSMLREAVVGYDDAQFSGCVAWHGIVPRSQATLLPHPSRMQVWMGADGHLMHHPVGADDLAFLLVRRHPGPWTPDAWVQPADHDEHVHAYAGWHPAVVQLISEAPCSDRLALFHRPPLSTWTHGRITLLGDAAHLAVPHHGQGAAQAIEDAIVLADCLAADDDWRRARRAYEVRRRDRARRVQIASLAAADVFHLPDGPRAEARNKRLKSLDAYERHLAWIHDLDAIGHPGP</sequence>
<dbReference type="Gene3D" id="3.50.50.60">
    <property type="entry name" value="FAD/NAD(P)-binding domain"/>
    <property type="match status" value="1"/>
</dbReference>
<dbReference type="Proteomes" id="UP000320209">
    <property type="component" value="Unassembled WGS sequence"/>
</dbReference>
<keyword evidence="5" id="KW-0503">Monooxygenase</keyword>
<dbReference type="PANTHER" id="PTHR13789:SF318">
    <property type="entry name" value="GERANYLGERANYL DIPHOSPHATE REDUCTASE"/>
    <property type="match status" value="1"/>
</dbReference>
<dbReference type="AlphaFoldDB" id="A0A543AAJ1"/>
<evidence type="ECO:0000256" key="1">
    <source>
        <dbReference type="ARBA" id="ARBA00001974"/>
    </source>
</evidence>
<dbReference type="EMBL" id="VFOV01000001">
    <property type="protein sequence ID" value="TQL69624.1"/>
    <property type="molecule type" value="Genomic_DNA"/>
</dbReference>
<comment type="cofactor">
    <cofactor evidence="1">
        <name>FAD</name>
        <dbReference type="ChEBI" id="CHEBI:57692"/>
    </cofactor>
</comment>
<dbReference type="PANTHER" id="PTHR13789">
    <property type="entry name" value="MONOOXYGENASE"/>
    <property type="match status" value="1"/>
</dbReference>
<organism evidence="7 8">
    <name type="scientific">Nocardioides albertanoniae</name>
    <dbReference type="NCBI Taxonomy" id="1175486"/>
    <lineage>
        <taxon>Bacteria</taxon>
        <taxon>Bacillati</taxon>
        <taxon>Actinomycetota</taxon>
        <taxon>Actinomycetes</taxon>
        <taxon>Propionibacteriales</taxon>
        <taxon>Nocardioidaceae</taxon>
        <taxon>Nocardioides</taxon>
    </lineage>
</organism>
<gene>
    <name evidence="7" type="ORF">FB381_3536</name>
</gene>